<dbReference type="InterPro" id="IPR036388">
    <property type="entry name" value="WH-like_DNA-bd_sf"/>
</dbReference>
<evidence type="ECO:0000256" key="4">
    <source>
        <dbReference type="ARBA" id="ARBA00022679"/>
    </source>
</evidence>
<dbReference type="EMBL" id="JAASRM010000001">
    <property type="protein sequence ID" value="NIK89018.1"/>
    <property type="molecule type" value="Genomic_DNA"/>
</dbReference>
<dbReference type="GO" id="GO:0006281">
    <property type="term" value="P:DNA repair"/>
    <property type="evidence" value="ECO:0007669"/>
    <property type="project" value="UniProtKB-KW"/>
</dbReference>
<dbReference type="Proteomes" id="UP000570514">
    <property type="component" value="Unassembled WGS sequence"/>
</dbReference>
<evidence type="ECO:0000256" key="7">
    <source>
        <dbReference type="ARBA" id="ARBA00049348"/>
    </source>
</evidence>
<dbReference type="GO" id="GO:0003908">
    <property type="term" value="F:methylated-DNA-[protein]-cysteine S-methyltransferase activity"/>
    <property type="evidence" value="ECO:0007669"/>
    <property type="project" value="UniProtKB-EC"/>
</dbReference>
<evidence type="ECO:0000256" key="3">
    <source>
        <dbReference type="ARBA" id="ARBA00022603"/>
    </source>
</evidence>
<feature type="domain" description="Methylated-DNA-[protein]-cysteine S-methyltransferase DNA binding" evidence="8">
    <location>
        <begin position="82"/>
        <end position="161"/>
    </location>
</feature>
<dbReference type="PANTHER" id="PTHR10815">
    <property type="entry name" value="METHYLATED-DNA--PROTEIN-CYSTEINE METHYLTRANSFERASE"/>
    <property type="match status" value="1"/>
</dbReference>
<gene>
    <name evidence="9" type="ORF">FHS83_002336</name>
</gene>
<dbReference type="NCBIfam" id="TIGR00589">
    <property type="entry name" value="ogt"/>
    <property type="match status" value="1"/>
</dbReference>
<keyword evidence="6" id="KW-0234">DNA repair</keyword>
<dbReference type="FunFam" id="1.10.10.10:FF:000337">
    <property type="entry name" value="Methylated-DNA--protein-cysteine methyltransferase"/>
    <property type="match status" value="1"/>
</dbReference>
<organism evidence="9 10">
    <name type="scientific">Rhizomicrobium palustre</name>
    <dbReference type="NCBI Taxonomy" id="189966"/>
    <lineage>
        <taxon>Bacteria</taxon>
        <taxon>Pseudomonadati</taxon>
        <taxon>Pseudomonadota</taxon>
        <taxon>Alphaproteobacteria</taxon>
        <taxon>Micropepsales</taxon>
        <taxon>Micropepsaceae</taxon>
        <taxon>Rhizomicrobium</taxon>
    </lineage>
</organism>
<evidence type="ECO:0000313" key="10">
    <source>
        <dbReference type="Proteomes" id="UP000570514"/>
    </source>
</evidence>
<evidence type="ECO:0000259" key="8">
    <source>
        <dbReference type="Pfam" id="PF01035"/>
    </source>
</evidence>
<dbReference type="SUPFAM" id="SSF46767">
    <property type="entry name" value="Methylated DNA-protein cysteine methyltransferase, C-terminal domain"/>
    <property type="match status" value="1"/>
</dbReference>
<evidence type="ECO:0000256" key="2">
    <source>
        <dbReference type="ARBA" id="ARBA00022490"/>
    </source>
</evidence>
<reference evidence="9 10" key="1">
    <citation type="submission" date="2020-03" db="EMBL/GenBank/DDBJ databases">
        <title>Genomic Encyclopedia of Type Strains, Phase IV (KMG-IV): sequencing the most valuable type-strain genomes for metagenomic binning, comparative biology and taxonomic classification.</title>
        <authorList>
            <person name="Goeker M."/>
        </authorList>
    </citation>
    <scope>NUCLEOTIDE SEQUENCE [LARGE SCALE GENOMIC DNA]</scope>
    <source>
        <strain evidence="9 10">DSM 19867</strain>
    </source>
</reference>
<accession>A0A846MZG8</accession>
<protein>
    <submittedName>
        <fullName evidence="9">Methylated-DNA-[protein]-cysteine S-methyltransferase</fullName>
        <ecNumber evidence="9">2.1.1.63</ecNumber>
    </submittedName>
</protein>
<keyword evidence="10" id="KW-1185">Reference proteome</keyword>
<comment type="catalytic activity">
    <reaction evidence="1">
        <text>a 4-O-methyl-thymidine in DNA + L-cysteinyl-[protein] = a thymidine in DNA + S-methyl-L-cysteinyl-[protein]</text>
        <dbReference type="Rhea" id="RHEA:53428"/>
        <dbReference type="Rhea" id="RHEA-COMP:10131"/>
        <dbReference type="Rhea" id="RHEA-COMP:10132"/>
        <dbReference type="Rhea" id="RHEA-COMP:13555"/>
        <dbReference type="Rhea" id="RHEA-COMP:13556"/>
        <dbReference type="ChEBI" id="CHEBI:29950"/>
        <dbReference type="ChEBI" id="CHEBI:82612"/>
        <dbReference type="ChEBI" id="CHEBI:137386"/>
        <dbReference type="ChEBI" id="CHEBI:137387"/>
        <dbReference type="EC" id="2.1.1.63"/>
    </reaction>
</comment>
<dbReference type="GO" id="GO:0032259">
    <property type="term" value="P:methylation"/>
    <property type="evidence" value="ECO:0007669"/>
    <property type="project" value="UniProtKB-KW"/>
</dbReference>
<keyword evidence="4 9" id="KW-0808">Transferase</keyword>
<comment type="catalytic activity">
    <reaction evidence="7">
        <text>a 6-O-methyl-2'-deoxyguanosine in DNA + L-cysteinyl-[protein] = S-methyl-L-cysteinyl-[protein] + a 2'-deoxyguanosine in DNA</text>
        <dbReference type="Rhea" id="RHEA:24000"/>
        <dbReference type="Rhea" id="RHEA-COMP:10131"/>
        <dbReference type="Rhea" id="RHEA-COMP:10132"/>
        <dbReference type="Rhea" id="RHEA-COMP:11367"/>
        <dbReference type="Rhea" id="RHEA-COMP:11368"/>
        <dbReference type="ChEBI" id="CHEBI:29950"/>
        <dbReference type="ChEBI" id="CHEBI:82612"/>
        <dbReference type="ChEBI" id="CHEBI:85445"/>
        <dbReference type="ChEBI" id="CHEBI:85448"/>
        <dbReference type="EC" id="2.1.1.63"/>
    </reaction>
</comment>
<evidence type="ECO:0000256" key="6">
    <source>
        <dbReference type="ARBA" id="ARBA00023204"/>
    </source>
</evidence>
<dbReference type="AlphaFoldDB" id="A0A846MZG8"/>
<keyword evidence="5" id="KW-0227">DNA damage</keyword>
<dbReference type="CDD" id="cd06445">
    <property type="entry name" value="ATase"/>
    <property type="match status" value="1"/>
</dbReference>
<keyword evidence="2" id="KW-0963">Cytoplasm</keyword>
<dbReference type="PROSITE" id="PS00374">
    <property type="entry name" value="MGMT"/>
    <property type="match status" value="1"/>
</dbReference>
<keyword evidence="3 9" id="KW-0489">Methyltransferase</keyword>
<dbReference type="Gene3D" id="1.10.10.10">
    <property type="entry name" value="Winged helix-like DNA-binding domain superfamily/Winged helix DNA-binding domain"/>
    <property type="match status" value="1"/>
</dbReference>
<sequence>MQTVLYHDAFDTPLGPSHLVCDQEGRLLLFGWYEGARWQKAFSGGDIMDQPNPFGLRDAFTAYFAGEVTRLDRLAIGVRGTDFQMEVWQALRTIPAGQTLSYGALAQRIGKANAVRAVGLANGANPIALAVPCHRVIGSSGSLTGYGGGLERKRWLLRHEAQFTGIGLFAQKL</sequence>
<evidence type="ECO:0000313" key="9">
    <source>
        <dbReference type="EMBL" id="NIK89018.1"/>
    </source>
</evidence>
<dbReference type="Pfam" id="PF01035">
    <property type="entry name" value="DNA_binding_1"/>
    <property type="match status" value="1"/>
</dbReference>
<evidence type="ECO:0000256" key="1">
    <source>
        <dbReference type="ARBA" id="ARBA00001286"/>
    </source>
</evidence>
<dbReference type="PANTHER" id="PTHR10815:SF5">
    <property type="entry name" value="METHYLATED-DNA--PROTEIN-CYSTEINE METHYLTRANSFERASE"/>
    <property type="match status" value="1"/>
</dbReference>
<comment type="caution">
    <text evidence="9">The sequence shown here is derived from an EMBL/GenBank/DDBJ whole genome shotgun (WGS) entry which is preliminary data.</text>
</comment>
<proteinExistence type="predicted"/>
<dbReference type="InterPro" id="IPR001497">
    <property type="entry name" value="MethylDNA_cys_MeTrfase_AS"/>
</dbReference>
<dbReference type="RefSeq" id="WP_167083140.1">
    <property type="nucleotide sequence ID" value="NZ_BAAADC010000001.1"/>
</dbReference>
<dbReference type="InterPro" id="IPR014048">
    <property type="entry name" value="MethylDNA_cys_MeTrfase_DNA-bd"/>
</dbReference>
<evidence type="ECO:0000256" key="5">
    <source>
        <dbReference type="ARBA" id="ARBA00022763"/>
    </source>
</evidence>
<name>A0A846MZG8_9PROT</name>
<dbReference type="EC" id="2.1.1.63" evidence="9"/>
<dbReference type="InterPro" id="IPR036217">
    <property type="entry name" value="MethylDNA_cys_MeTrfase_DNAb"/>
</dbReference>